<evidence type="ECO:0000256" key="1">
    <source>
        <dbReference type="ARBA" id="ARBA00004141"/>
    </source>
</evidence>
<dbReference type="AlphaFoldDB" id="A0AAU8CW25"/>
<evidence type="ECO:0000256" key="2">
    <source>
        <dbReference type="ARBA" id="ARBA00022692"/>
    </source>
</evidence>
<keyword evidence="4 5" id="KW-0472">Membrane</keyword>
<protein>
    <submittedName>
        <fullName evidence="7">MFS transporter</fullName>
    </submittedName>
</protein>
<accession>A0AAU8CW25</accession>
<name>A0AAU8CW25_9HYPH</name>
<evidence type="ECO:0000313" key="7">
    <source>
        <dbReference type="EMBL" id="XCG51043.1"/>
    </source>
</evidence>
<organism evidence="7">
    <name type="scientific">Mesorhizobium sp. WSM2240</name>
    <dbReference type="NCBI Taxonomy" id="3228851"/>
    <lineage>
        <taxon>Bacteria</taxon>
        <taxon>Pseudomonadati</taxon>
        <taxon>Pseudomonadota</taxon>
        <taxon>Alphaproteobacteria</taxon>
        <taxon>Hyphomicrobiales</taxon>
        <taxon>Phyllobacteriaceae</taxon>
        <taxon>Mesorhizobium</taxon>
    </lineage>
</organism>
<proteinExistence type="predicted"/>
<feature type="transmembrane region" description="Helical" evidence="5">
    <location>
        <begin position="159"/>
        <end position="179"/>
    </location>
</feature>
<dbReference type="GO" id="GO:0022857">
    <property type="term" value="F:transmembrane transporter activity"/>
    <property type="evidence" value="ECO:0007669"/>
    <property type="project" value="InterPro"/>
</dbReference>
<dbReference type="InterPro" id="IPR020846">
    <property type="entry name" value="MFS_dom"/>
</dbReference>
<dbReference type="EMBL" id="CP159253">
    <property type="protein sequence ID" value="XCG51043.1"/>
    <property type="molecule type" value="Genomic_DNA"/>
</dbReference>
<sequence>MVGWSVSLYEIGSIVAGAASALVTMRFGLRAPMSMATALFGFGCIISAVSPTMPLLLTGRALQGVGGGGLVAMGFVAVGLVFPRRYIARAMAAVSTLWGVSAFAGPMVGGFVVEYATWRWGFAFFAGQAFALALWIVLRSDTGTTRFTADAAEFPVRRLSLLCLAVVLVAFGGVEVSILRTVPSVAAGLVCLIGFLRATPGFFHVARSIRGARPVPRCS</sequence>
<dbReference type="Gene3D" id="1.20.1720.10">
    <property type="entry name" value="Multidrug resistance protein D"/>
    <property type="match status" value="1"/>
</dbReference>
<dbReference type="InterPro" id="IPR011701">
    <property type="entry name" value="MFS"/>
</dbReference>
<feature type="transmembrane region" description="Helical" evidence="5">
    <location>
        <begin position="63"/>
        <end position="83"/>
    </location>
</feature>
<dbReference type="PROSITE" id="PS50850">
    <property type="entry name" value="MFS"/>
    <property type="match status" value="1"/>
</dbReference>
<dbReference type="Pfam" id="PF07690">
    <property type="entry name" value="MFS_1"/>
    <property type="match status" value="1"/>
</dbReference>
<dbReference type="RefSeq" id="WP_353641445.1">
    <property type="nucleotide sequence ID" value="NZ_CP159253.1"/>
</dbReference>
<feature type="transmembrane region" description="Helical" evidence="5">
    <location>
        <begin position="6"/>
        <end position="25"/>
    </location>
</feature>
<keyword evidence="2 5" id="KW-0812">Transmembrane</keyword>
<dbReference type="GO" id="GO:0005886">
    <property type="term" value="C:plasma membrane"/>
    <property type="evidence" value="ECO:0007669"/>
    <property type="project" value="TreeGrafter"/>
</dbReference>
<keyword evidence="3 5" id="KW-1133">Transmembrane helix</keyword>
<evidence type="ECO:0000256" key="4">
    <source>
        <dbReference type="ARBA" id="ARBA00023136"/>
    </source>
</evidence>
<dbReference type="PANTHER" id="PTHR23501">
    <property type="entry name" value="MAJOR FACILITATOR SUPERFAMILY"/>
    <property type="match status" value="1"/>
</dbReference>
<gene>
    <name evidence="7" type="ORF">ABVK50_11445</name>
</gene>
<evidence type="ECO:0000256" key="5">
    <source>
        <dbReference type="SAM" id="Phobius"/>
    </source>
</evidence>
<evidence type="ECO:0000259" key="6">
    <source>
        <dbReference type="PROSITE" id="PS50850"/>
    </source>
</evidence>
<reference evidence="7" key="1">
    <citation type="submission" date="2024-06" db="EMBL/GenBank/DDBJ databases">
        <title>Mesorhizobium karijinii sp. nov., a symbiont of the iconic Swainsona formosa from arid Australia.</title>
        <authorList>
            <person name="Hill Y.J."/>
            <person name="Watkin E.L.J."/>
            <person name="O'Hara G.W."/>
            <person name="Terpolilli J."/>
            <person name="Tye M.L."/>
            <person name="Kohlmeier M.G."/>
        </authorList>
    </citation>
    <scope>NUCLEOTIDE SEQUENCE</scope>
    <source>
        <strain evidence="7">WSM2240</strain>
    </source>
</reference>
<feature type="transmembrane region" description="Helical" evidence="5">
    <location>
        <begin position="118"/>
        <end position="138"/>
    </location>
</feature>
<feature type="domain" description="Major facilitator superfamily (MFS) profile" evidence="6">
    <location>
        <begin position="1"/>
        <end position="219"/>
    </location>
</feature>
<dbReference type="PANTHER" id="PTHR23501:SF154">
    <property type="entry name" value="MULTIDRUG-EFFLUX TRANSPORTER RV1634-RELATED"/>
    <property type="match status" value="1"/>
</dbReference>
<feature type="transmembrane region" description="Helical" evidence="5">
    <location>
        <begin position="37"/>
        <end position="57"/>
    </location>
</feature>
<dbReference type="InterPro" id="IPR036259">
    <property type="entry name" value="MFS_trans_sf"/>
</dbReference>
<dbReference type="SUPFAM" id="SSF103473">
    <property type="entry name" value="MFS general substrate transporter"/>
    <property type="match status" value="1"/>
</dbReference>
<feature type="transmembrane region" description="Helical" evidence="5">
    <location>
        <begin position="185"/>
        <end position="203"/>
    </location>
</feature>
<evidence type="ECO:0000256" key="3">
    <source>
        <dbReference type="ARBA" id="ARBA00022989"/>
    </source>
</evidence>
<comment type="subcellular location">
    <subcellularLocation>
        <location evidence="1">Membrane</location>
        <topology evidence="1">Multi-pass membrane protein</topology>
    </subcellularLocation>
</comment>
<feature type="transmembrane region" description="Helical" evidence="5">
    <location>
        <begin position="90"/>
        <end position="112"/>
    </location>
</feature>